<protein>
    <submittedName>
        <fullName evidence="1">CIC11C00000002293</fullName>
    </submittedName>
</protein>
<evidence type="ECO:0000313" key="2">
    <source>
        <dbReference type="Proteomes" id="UP000182334"/>
    </source>
</evidence>
<name>A0A1L0BCI8_9ASCO</name>
<sequence length="72" mass="8184">MSPRPVTPNSDSYRHVPNLPMEWFHHLQKINVLWGPPPLNSWLRLRDIAPVGNSEWGPLVDLILPGPPVPPH</sequence>
<dbReference type="AlphaFoldDB" id="A0A1L0BCI8"/>
<dbReference type="Proteomes" id="UP000182334">
    <property type="component" value="Chromosome II"/>
</dbReference>
<proteinExistence type="predicted"/>
<organism evidence="1 2">
    <name type="scientific">Sungouiella intermedia</name>
    <dbReference type="NCBI Taxonomy" id="45354"/>
    <lineage>
        <taxon>Eukaryota</taxon>
        <taxon>Fungi</taxon>
        <taxon>Dikarya</taxon>
        <taxon>Ascomycota</taxon>
        <taxon>Saccharomycotina</taxon>
        <taxon>Pichiomycetes</taxon>
        <taxon>Metschnikowiaceae</taxon>
        <taxon>Sungouiella</taxon>
    </lineage>
</organism>
<keyword evidence="2" id="KW-1185">Reference proteome</keyword>
<evidence type="ECO:0000313" key="1">
    <source>
        <dbReference type="EMBL" id="SGZ49134.1"/>
    </source>
</evidence>
<accession>A0A1L0BCI8</accession>
<dbReference type="EMBL" id="LT635757">
    <property type="protein sequence ID" value="SGZ49134.1"/>
    <property type="molecule type" value="Genomic_DNA"/>
</dbReference>
<gene>
    <name evidence="1" type="ORF">SAMEA4029010_CIC11G00000002293</name>
</gene>
<reference evidence="1 2" key="1">
    <citation type="submission" date="2016-10" db="EMBL/GenBank/DDBJ databases">
        <authorList>
            <person name="de Groot N.N."/>
        </authorList>
    </citation>
    <scope>NUCLEOTIDE SEQUENCE [LARGE SCALE GENOMIC DNA]</scope>
    <source>
        <strain evidence="1 2">CBS 141442</strain>
    </source>
</reference>